<organism evidence="1 2">
    <name type="scientific">Eretmocerus hayati</name>
    <dbReference type="NCBI Taxonomy" id="131215"/>
    <lineage>
        <taxon>Eukaryota</taxon>
        <taxon>Metazoa</taxon>
        <taxon>Ecdysozoa</taxon>
        <taxon>Arthropoda</taxon>
        <taxon>Hexapoda</taxon>
        <taxon>Insecta</taxon>
        <taxon>Pterygota</taxon>
        <taxon>Neoptera</taxon>
        <taxon>Endopterygota</taxon>
        <taxon>Hymenoptera</taxon>
        <taxon>Apocrita</taxon>
        <taxon>Proctotrupomorpha</taxon>
        <taxon>Chalcidoidea</taxon>
        <taxon>Aphelinidae</taxon>
        <taxon>Aphelininae</taxon>
        <taxon>Eretmocerus</taxon>
    </lineage>
</organism>
<sequence length="657" mass="76585">MPLYLIFREFCFFSSLLIGINSLTDESGNDIHFKEHKDSVPLIIDVQQYLKASSVFLINTDDRRMQTWTVVQKLSLEFSEKGVFSVYLDLDTAIHRFDELNLNRILRPLFVALLNTPDEIVKFGNLLSTVSTESIWWLLIFSKSVRSFCTEPKWTQFELTFDTEMMVKCHSERNVREWYSFGNNITSGELATWDTVHGFKMIKPIDINKRRNDLSGLTFRMATVKKSPFISSEINGSDGFFNMILKELQNYLHFNYKILYHEDFFGTFDEKSKQWTGAIGRVARNEVDFGIAEFTMTKERLKVAKFTHPILLTPIYLYLREPKISPLKFSQYFEVFMIDTWICWAVVFFVSTMIVLSMKYKILSNFLFVNNASEDFLQIWGLFCQQGLPDFPKKTCLKLAYISIILQSAMMYYLYSASLFTYLANNVPVNPFQNTEELFRDGSHRVLVLQQSSDYDMIQGGQDKTMQNLKRLMANFEDLAPTTLQGFVKICETDKTIFYATRDIQYILNAWIPCRLFRIETGSFDSMSLIMSKRNQYKGIFDYQLRQFQIWGITSRIVDIFYKKKAEPPSQYTPVTIKSIMIILFILGAGIMLSLCILGLELALHRTLSRKSRVEITKEDVKIAKLVEESEAVLESLHKLMKKWQKVTEHRDGQVPP</sequence>
<dbReference type="EMBL" id="CM056742">
    <property type="protein sequence ID" value="KAJ8678999.1"/>
    <property type="molecule type" value="Genomic_DNA"/>
</dbReference>
<name>A0ACC2P5Z1_9HYME</name>
<dbReference type="Proteomes" id="UP001239111">
    <property type="component" value="Chromosome 2"/>
</dbReference>
<reference evidence="1" key="1">
    <citation type="submission" date="2023-04" db="EMBL/GenBank/DDBJ databases">
        <title>A chromosome-level genome assembly of the parasitoid wasp Eretmocerus hayati.</title>
        <authorList>
            <person name="Zhong Y."/>
            <person name="Liu S."/>
            <person name="Liu Y."/>
        </authorList>
    </citation>
    <scope>NUCLEOTIDE SEQUENCE</scope>
    <source>
        <strain evidence="1">ZJU_SS_LIU_2023</strain>
    </source>
</reference>
<gene>
    <name evidence="1" type="ORF">QAD02_014786</name>
</gene>
<proteinExistence type="predicted"/>
<evidence type="ECO:0000313" key="2">
    <source>
        <dbReference type="Proteomes" id="UP001239111"/>
    </source>
</evidence>
<accession>A0ACC2P5Z1</accession>
<protein>
    <submittedName>
        <fullName evidence="1">Uncharacterized protein</fullName>
    </submittedName>
</protein>
<comment type="caution">
    <text evidence="1">The sequence shown here is derived from an EMBL/GenBank/DDBJ whole genome shotgun (WGS) entry which is preliminary data.</text>
</comment>
<evidence type="ECO:0000313" key="1">
    <source>
        <dbReference type="EMBL" id="KAJ8678999.1"/>
    </source>
</evidence>
<keyword evidence="2" id="KW-1185">Reference proteome</keyword>